<gene>
    <name evidence="2" type="ORF">METZ01_LOCUS444513</name>
</gene>
<reference evidence="2" key="1">
    <citation type="submission" date="2018-05" db="EMBL/GenBank/DDBJ databases">
        <authorList>
            <person name="Lanie J.A."/>
            <person name="Ng W.-L."/>
            <person name="Kazmierczak K.M."/>
            <person name="Andrzejewski T.M."/>
            <person name="Davidsen T.M."/>
            <person name="Wayne K.J."/>
            <person name="Tettelin H."/>
            <person name="Glass J.I."/>
            <person name="Rusch D."/>
            <person name="Podicherti R."/>
            <person name="Tsui H.-C.T."/>
            <person name="Winkler M.E."/>
        </authorList>
    </citation>
    <scope>NUCLEOTIDE SEQUENCE</scope>
</reference>
<organism evidence="2">
    <name type="scientific">marine metagenome</name>
    <dbReference type="NCBI Taxonomy" id="408172"/>
    <lineage>
        <taxon>unclassified sequences</taxon>
        <taxon>metagenomes</taxon>
        <taxon>ecological metagenomes</taxon>
    </lineage>
</organism>
<proteinExistence type="predicted"/>
<dbReference type="InterPro" id="IPR058713">
    <property type="entry name" value="DMF_alpha_dom"/>
</dbReference>
<sequence>MSRYQINKTDVKYAEEFRNNLYLNNYYHSPSLQRILNLFRSGPKKGKYVIVKLNNKKIWHLGILPENRGQKIKIYKKIYFESLLDAEWYVFKKRWKKHSGKELRI</sequence>
<accession>A0A382Z8Z1</accession>
<evidence type="ECO:0000313" key="2">
    <source>
        <dbReference type="EMBL" id="SVD91659.1"/>
    </source>
</evidence>
<dbReference type="AlphaFoldDB" id="A0A382Z8Z1"/>
<evidence type="ECO:0000259" key="1">
    <source>
        <dbReference type="Pfam" id="PF26354"/>
    </source>
</evidence>
<name>A0A382Z8Z1_9ZZZZ</name>
<dbReference type="Pfam" id="PF26354">
    <property type="entry name" value="DMF_alpha"/>
    <property type="match status" value="1"/>
</dbReference>
<feature type="domain" description="N,N-dimethylformamidase alpha subunit" evidence="1">
    <location>
        <begin position="14"/>
        <end position="98"/>
    </location>
</feature>
<protein>
    <recommendedName>
        <fullName evidence="1">N,N-dimethylformamidase alpha subunit domain-containing protein</fullName>
    </recommendedName>
</protein>
<dbReference type="EMBL" id="UINC01181787">
    <property type="protein sequence ID" value="SVD91659.1"/>
    <property type="molecule type" value="Genomic_DNA"/>
</dbReference>